<dbReference type="AlphaFoldDB" id="A0A9P5P020"/>
<name>A0A9P5P020_GYMJU</name>
<gene>
    <name evidence="1" type="ORF">CPB84DRAFT_1672467</name>
</gene>
<reference evidence="1" key="1">
    <citation type="submission" date="2020-11" db="EMBL/GenBank/DDBJ databases">
        <authorList>
            <consortium name="DOE Joint Genome Institute"/>
            <person name="Ahrendt S."/>
            <person name="Riley R."/>
            <person name="Andreopoulos W."/>
            <person name="LaButti K."/>
            <person name="Pangilinan J."/>
            <person name="Ruiz-duenas F.J."/>
            <person name="Barrasa J.M."/>
            <person name="Sanchez-Garcia M."/>
            <person name="Camarero S."/>
            <person name="Miyauchi S."/>
            <person name="Serrano A."/>
            <person name="Linde D."/>
            <person name="Babiker R."/>
            <person name="Drula E."/>
            <person name="Ayuso-Fernandez I."/>
            <person name="Pacheco R."/>
            <person name="Padilla G."/>
            <person name="Ferreira P."/>
            <person name="Barriuso J."/>
            <person name="Kellner H."/>
            <person name="Castanera R."/>
            <person name="Alfaro M."/>
            <person name="Ramirez L."/>
            <person name="Pisabarro A.G."/>
            <person name="Kuo A."/>
            <person name="Tritt A."/>
            <person name="Lipzen A."/>
            <person name="He G."/>
            <person name="Yan M."/>
            <person name="Ng V."/>
            <person name="Cullen D."/>
            <person name="Martin F."/>
            <person name="Rosso M.-N."/>
            <person name="Henrissat B."/>
            <person name="Hibbett D."/>
            <person name="Martinez A.T."/>
            <person name="Grigoriev I.V."/>
        </authorList>
    </citation>
    <scope>NUCLEOTIDE SEQUENCE</scope>
    <source>
        <strain evidence="1">AH 44721</strain>
    </source>
</reference>
<evidence type="ECO:0000313" key="2">
    <source>
        <dbReference type="Proteomes" id="UP000724874"/>
    </source>
</evidence>
<evidence type="ECO:0000313" key="1">
    <source>
        <dbReference type="EMBL" id="KAF8911093.1"/>
    </source>
</evidence>
<organism evidence="1 2">
    <name type="scientific">Gymnopilus junonius</name>
    <name type="common">Spectacular rustgill mushroom</name>
    <name type="synonym">Gymnopilus spectabilis subsp. junonius</name>
    <dbReference type="NCBI Taxonomy" id="109634"/>
    <lineage>
        <taxon>Eukaryota</taxon>
        <taxon>Fungi</taxon>
        <taxon>Dikarya</taxon>
        <taxon>Basidiomycota</taxon>
        <taxon>Agaricomycotina</taxon>
        <taxon>Agaricomycetes</taxon>
        <taxon>Agaricomycetidae</taxon>
        <taxon>Agaricales</taxon>
        <taxon>Agaricineae</taxon>
        <taxon>Hymenogastraceae</taxon>
        <taxon>Gymnopilus</taxon>
    </lineage>
</organism>
<dbReference type="Proteomes" id="UP000724874">
    <property type="component" value="Unassembled WGS sequence"/>
</dbReference>
<dbReference type="EMBL" id="JADNYJ010000005">
    <property type="protein sequence ID" value="KAF8911093.1"/>
    <property type="molecule type" value="Genomic_DNA"/>
</dbReference>
<accession>A0A9P5P020</accession>
<keyword evidence="2" id="KW-1185">Reference proteome</keyword>
<protein>
    <submittedName>
        <fullName evidence="1">Uncharacterized protein</fullName>
    </submittedName>
</protein>
<dbReference type="OrthoDB" id="3239511at2759"/>
<comment type="caution">
    <text evidence="1">The sequence shown here is derived from an EMBL/GenBank/DDBJ whole genome shotgun (WGS) entry which is preliminary data.</text>
</comment>
<sequence length="303" mass="34869">MAQQGKQKSAKAELEHFYWKCRYCNTHWSTYFFDRHKAACRMKHKFQNEDQQLHSIIASSIATRQHTATVQPESQLEGCMDCDEFVQGSSAMQIDVNFANSKTAILQNVPFAIEGLNLPPEFIKILPHPHSHDPTPVIIPLTFSSSENAPTKLLGPAFQPQSVPWPWAPFKTLADFEYTETAVQGLPSKKLVNKQLASLNSTWAVGSRLSIKNYREMELALEKARKYTVQVWKVYDFTFEYRDPWEWILSLIQDESLASISMWNSVKKYYCSGENEDCLYDEPNTAETWWAVDMSSFPVVNTY</sequence>
<proteinExistence type="predicted"/>